<comment type="caution">
    <text evidence="5">The sequence shown here is derived from an EMBL/GenBank/DDBJ whole genome shotgun (WGS) entry which is preliminary data.</text>
</comment>
<dbReference type="Pfam" id="PF17866">
    <property type="entry name" value="AAA_lid_6"/>
    <property type="match status" value="2"/>
</dbReference>
<comment type="similarity">
    <text evidence="1">Belongs to the CbxX/CfxQ family.</text>
</comment>
<dbReference type="RefSeq" id="WP_385938746.1">
    <property type="nucleotide sequence ID" value="NZ_JBHSOZ010000003.1"/>
</dbReference>
<dbReference type="InterPro" id="IPR050773">
    <property type="entry name" value="CbxX/CfxQ_RuBisCO_ESX"/>
</dbReference>
<dbReference type="SMART" id="SM00382">
    <property type="entry name" value="AAA"/>
    <property type="match status" value="2"/>
</dbReference>
<evidence type="ECO:0000256" key="3">
    <source>
        <dbReference type="ARBA" id="ARBA00022840"/>
    </source>
</evidence>
<dbReference type="Proteomes" id="UP001596142">
    <property type="component" value="Unassembled WGS sequence"/>
</dbReference>
<keyword evidence="2" id="KW-0547">Nucleotide-binding</keyword>
<protein>
    <submittedName>
        <fullName evidence="5">AAA family ATPase</fullName>
    </submittedName>
</protein>
<evidence type="ECO:0000259" key="4">
    <source>
        <dbReference type="SMART" id="SM00382"/>
    </source>
</evidence>
<dbReference type="CDD" id="cd00009">
    <property type="entry name" value="AAA"/>
    <property type="match status" value="2"/>
</dbReference>
<keyword evidence="3" id="KW-0067">ATP-binding</keyword>
<keyword evidence="6" id="KW-1185">Reference proteome</keyword>
<dbReference type="Pfam" id="PF00004">
    <property type="entry name" value="AAA"/>
    <property type="match status" value="2"/>
</dbReference>
<sequence>MTQQEKTEIIDEIKAWEKDLSLFSMEKARNYIDKLSGDENDVEPFIGVLYAFMSYTRFKQVKKIDPLIRDWMDKGEKRNENYPLFLIIKGQDILWRAEQTLFPNNLPSIRETDQSSARKKTAEQLYTASSSQIEEMKAQSEALKRAKVMFEKADKEQEADFAEEAYQILIKGLERLRLLQESSRLYQETATGTFYSPEHVKEMKDALQEINHISREWHSHFEGFKDRKEDDSPLQELDQLIGLQEVKDRVHQLYYYLQYQKRRKEEGFVLQDELSLNMILTGNPGTGKTMLARLLAKIYHDVGLLPREEVLEADRSHLVGSYVGQTEEKTLNLIKEAVGGVLFIDEAYSLKREGMTGNDYGQTAIDTVVSAITSSEYAGTFSLILAGYPEEMRQFLRANPGLRSRFPESNHIHISDYSLKELLDIGDKVALANDYTLSADGKRTLEERIAAEQVDESFGNARTVKNIILDAIFQKGAKAGKKESPSLDDYAVLTSEDLKDKKKEQEKERQAGIEELNELVGLDKVKKEMKKLASFVQVQQERRQAGLPSAPLSLHTIFNGRPGTGKTSTAAIYAKILKELGFLKRGHLVVCGRSDLVAGYVGQTALKTKQKIRESLGGVLFIDEAYSLLPKGAGDFSREAIDTLVEEMTKHEENLVVILSGYPEPMENLLESNPGLRSRFKKSFTFPDYSGEELAEITKKKASEYGYRFTPEAWEALLEHLAERTVPGNGRLAQDLAEEMFQQQAVRLLNRNESGDYALLEKEDVTEALHIKL</sequence>
<evidence type="ECO:0000313" key="6">
    <source>
        <dbReference type="Proteomes" id="UP001596142"/>
    </source>
</evidence>
<dbReference type="InterPro" id="IPR003959">
    <property type="entry name" value="ATPase_AAA_core"/>
</dbReference>
<feature type="domain" description="AAA+ ATPase" evidence="4">
    <location>
        <begin position="552"/>
        <end position="688"/>
    </location>
</feature>
<reference evidence="6" key="1">
    <citation type="journal article" date="2019" name="Int. J. Syst. Evol. Microbiol.">
        <title>The Global Catalogue of Microorganisms (GCM) 10K type strain sequencing project: providing services to taxonomists for standard genome sequencing and annotation.</title>
        <authorList>
            <consortium name="The Broad Institute Genomics Platform"/>
            <consortium name="The Broad Institute Genome Sequencing Center for Infectious Disease"/>
            <person name="Wu L."/>
            <person name="Ma J."/>
        </authorList>
    </citation>
    <scope>NUCLEOTIDE SEQUENCE [LARGE SCALE GENOMIC DNA]</scope>
    <source>
        <strain evidence="6">CECT 7184</strain>
    </source>
</reference>
<evidence type="ECO:0000256" key="2">
    <source>
        <dbReference type="ARBA" id="ARBA00022741"/>
    </source>
</evidence>
<dbReference type="PRINTS" id="PR00819">
    <property type="entry name" value="CBXCFQXSUPER"/>
</dbReference>
<dbReference type="InterPro" id="IPR027417">
    <property type="entry name" value="P-loop_NTPase"/>
</dbReference>
<dbReference type="InterPro" id="IPR003593">
    <property type="entry name" value="AAA+_ATPase"/>
</dbReference>
<dbReference type="PANTHER" id="PTHR43392:SF2">
    <property type="entry name" value="AAA-TYPE ATPASE FAMILY PROTEIN _ ANKYRIN REPEAT FAMILY PROTEIN"/>
    <property type="match status" value="1"/>
</dbReference>
<organism evidence="5 6">
    <name type="scientific">Thalassorhabdus alkalitolerans</name>
    <dbReference type="NCBI Taxonomy" id="2282697"/>
    <lineage>
        <taxon>Bacteria</taxon>
        <taxon>Bacillati</taxon>
        <taxon>Bacillota</taxon>
        <taxon>Bacilli</taxon>
        <taxon>Bacillales</taxon>
        <taxon>Bacillaceae</taxon>
        <taxon>Thalassorhabdus</taxon>
    </lineage>
</organism>
<dbReference type="EMBL" id="JBHSOZ010000003">
    <property type="protein sequence ID" value="MFC5711878.1"/>
    <property type="molecule type" value="Genomic_DNA"/>
</dbReference>
<dbReference type="InterPro" id="IPR041627">
    <property type="entry name" value="AAA_lid_6"/>
</dbReference>
<dbReference type="PANTHER" id="PTHR43392">
    <property type="entry name" value="AAA-TYPE ATPASE FAMILY PROTEIN / ANKYRIN REPEAT FAMILY PROTEIN"/>
    <property type="match status" value="1"/>
</dbReference>
<evidence type="ECO:0000313" key="5">
    <source>
        <dbReference type="EMBL" id="MFC5711878.1"/>
    </source>
</evidence>
<evidence type="ECO:0000256" key="1">
    <source>
        <dbReference type="ARBA" id="ARBA00010378"/>
    </source>
</evidence>
<feature type="domain" description="AAA+ ATPase" evidence="4">
    <location>
        <begin position="274"/>
        <end position="416"/>
    </location>
</feature>
<dbReference type="SUPFAM" id="SSF52540">
    <property type="entry name" value="P-loop containing nucleoside triphosphate hydrolases"/>
    <property type="match status" value="2"/>
</dbReference>
<dbReference type="Gene3D" id="1.10.8.60">
    <property type="match status" value="1"/>
</dbReference>
<accession>A0ABW0YL33</accession>
<dbReference type="Gene3D" id="3.40.50.300">
    <property type="entry name" value="P-loop containing nucleotide triphosphate hydrolases"/>
    <property type="match status" value="2"/>
</dbReference>
<dbReference type="InterPro" id="IPR000641">
    <property type="entry name" value="CbxX/CfxQ"/>
</dbReference>
<proteinExistence type="inferred from homology"/>
<name>A0ABW0YL33_9BACI</name>
<gene>
    <name evidence="5" type="ORF">ACFPU1_03710</name>
</gene>